<keyword evidence="3" id="KW-1185">Reference proteome</keyword>
<dbReference type="Proteomes" id="UP001140949">
    <property type="component" value="Unassembled WGS sequence"/>
</dbReference>
<protein>
    <submittedName>
        <fullName evidence="2">Zinc finger RNA-binding protein</fullName>
    </submittedName>
</protein>
<keyword evidence="1" id="KW-0732">Signal</keyword>
<name>A0AAX6I4A7_IRIPA</name>
<feature type="chain" id="PRO_5043847866" evidence="1">
    <location>
        <begin position="17"/>
        <end position="36"/>
    </location>
</feature>
<reference evidence="2" key="2">
    <citation type="submission" date="2023-04" db="EMBL/GenBank/DDBJ databases">
        <authorList>
            <person name="Bruccoleri R.E."/>
            <person name="Oakeley E.J."/>
            <person name="Faust A.-M."/>
            <person name="Dessus-Babus S."/>
            <person name="Altorfer M."/>
            <person name="Burckhardt D."/>
            <person name="Oertli M."/>
            <person name="Naumann U."/>
            <person name="Petersen F."/>
            <person name="Wong J."/>
        </authorList>
    </citation>
    <scope>NUCLEOTIDE SEQUENCE</scope>
    <source>
        <strain evidence="2">GSM-AAB239-AS_SAM_17_03QT</strain>
        <tissue evidence="2">Leaf</tissue>
    </source>
</reference>
<evidence type="ECO:0000256" key="1">
    <source>
        <dbReference type="SAM" id="SignalP"/>
    </source>
</evidence>
<dbReference type="EMBL" id="JANAVB010004765">
    <property type="protein sequence ID" value="KAJ6848126.1"/>
    <property type="molecule type" value="Genomic_DNA"/>
</dbReference>
<sequence length="36" mass="4047">MGLALWLLPSLTCTLENPILLGWHKEALKKTTKVVQ</sequence>
<comment type="caution">
    <text evidence="2">The sequence shown here is derived from an EMBL/GenBank/DDBJ whole genome shotgun (WGS) entry which is preliminary data.</text>
</comment>
<reference evidence="2" key="1">
    <citation type="journal article" date="2023" name="GigaByte">
        <title>Genome assembly of the bearded iris, Iris pallida Lam.</title>
        <authorList>
            <person name="Bruccoleri R.E."/>
            <person name="Oakeley E.J."/>
            <person name="Faust A.M.E."/>
            <person name="Altorfer M."/>
            <person name="Dessus-Babus S."/>
            <person name="Burckhardt D."/>
            <person name="Oertli M."/>
            <person name="Naumann U."/>
            <person name="Petersen F."/>
            <person name="Wong J."/>
        </authorList>
    </citation>
    <scope>NUCLEOTIDE SEQUENCE</scope>
    <source>
        <strain evidence="2">GSM-AAB239-AS_SAM_17_03QT</strain>
    </source>
</reference>
<gene>
    <name evidence="2" type="ORF">M6B38_114910</name>
</gene>
<proteinExistence type="predicted"/>
<accession>A0AAX6I4A7</accession>
<evidence type="ECO:0000313" key="3">
    <source>
        <dbReference type="Proteomes" id="UP001140949"/>
    </source>
</evidence>
<organism evidence="2 3">
    <name type="scientific">Iris pallida</name>
    <name type="common">Sweet iris</name>
    <dbReference type="NCBI Taxonomy" id="29817"/>
    <lineage>
        <taxon>Eukaryota</taxon>
        <taxon>Viridiplantae</taxon>
        <taxon>Streptophyta</taxon>
        <taxon>Embryophyta</taxon>
        <taxon>Tracheophyta</taxon>
        <taxon>Spermatophyta</taxon>
        <taxon>Magnoliopsida</taxon>
        <taxon>Liliopsida</taxon>
        <taxon>Asparagales</taxon>
        <taxon>Iridaceae</taxon>
        <taxon>Iridoideae</taxon>
        <taxon>Irideae</taxon>
        <taxon>Iris</taxon>
    </lineage>
</organism>
<dbReference type="AlphaFoldDB" id="A0AAX6I4A7"/>
<feature type="signal peptide" evidence="1">
    <location>
        <begin position="1"/>
        <end position="16"/>
    </location>
</feature>
<evidence type="ECO:0000313" key="2">
    <source>
        <dbReference type="EMBL" id="KAJ6848126.1"/>
    </source>
</evidence>